<dbReference type="InterPro" id="IPR012338">
    <property type="entry name" value="Beta-lactam/transpept-like"/>
</dbReference>
<evidence type="ECO:0000313" key="3">
    <source>
        <dbReference type="Proteomes" id="UP000284250"/>
    </source>
</evidence>
<dbReference type="Pfam" id="PF13354">
    <property type="entry name" value="Beta-lactamase2"/>
    <property type="match status" value="1"/>
</dbReference>
<feature type="domain" description="Beta-lactamase class A catalytic" evidence="1">
    <location>
        <begin position="83"/>
        <end position="211"/>
    </location>
</feature>
<dbReference type="InterPro" id="IPR045155">
    <property type="entry name" value="Beta-lactam_cat"/>
</dbReference>
<dbReference type="OrthoDB" id="1884322at2"/>
<evidence type="ECO:0000259" key="1">
    <source>
        <dbReference type="Pfam" id="PF13354"/>
    </source>
</evidence>
<gene>
    <name evidence="2" type="ORF">D0T11_10530</name>
</gene>
<accession>A0A418QYR9</accession>
<name>A0A418QYR9_9BACT</name>
<dbReference type="AlphaFoldDB" id="A0A418QYR9"/>
<proteinExistence type="predicted"/>
<dbReference type="Proteomes" id="UP000284250">
    <property type="component" value="Unassembled WGS sequence"/>
</dbReference>
<comment type="caution">
    <text evidence="2">The sequence shown here is derived from an EMBL/GenBank/DDBJ whole genome shotgun (WGS) entry which is preliminary data.</text>
</comment>
<dbReference type="RefSeq" id="WP_119655753.1">
    <property type="nucleotide sequence ID" value="NZ_JBHUOI010000001.1"/>
</dbReference>
<sequence length="431" mass="48129">MIRPLVLFFGGLLPLWLVAAGSAPLPATPPPVPGANSLLLDSLLRADDRLRSVVEHADEYELQVIYTQINRDDQQRPTFVQHNFRLDAGQYFNPASLVKLPTVALALEKLNRLHQPGLTRRSPMRTGTAFRCQTPAPFGASPDSDRVNTVGNYAKRMLLVSDNQAYNRLYEFLGQRPLNERLAALGYPETRIVRRFAPCDTAANRYTNPIDFQDPATGVLSYQQPAAINRQPFGFPLGHIAKGRAHQAGGRIVAGPYDFTTANYLPLQSVTTMLRAVLFPESVPASQRFDLAPDDYAFLRYYLHQTPHSSGYSLYKPERYFDAYKKYLYYGRRPAATAAPELRIYNIVGMSHGYLADVAYFADATHQVEFMLSAVLYVNKNGVINDGTYEYSSVGLPFLEALGQQIYRYEASGVRPAAHISAQFTGTEGTR</sequence>
<reference evidence="2 3" key="1">
    <citation type="submission" date="2019-01" db="EMBL/GenBank/DDBJ databases">
        <title>Hymenobacter humicola sp. nov., isolated from soils in Antarctica.</title>
        <authorList>
            <person name="Sedlacek I."/>
            <person name="Holochova P."/>
            <person name="Kralova S."/>
            <person name="Pantucek R."/>
            <person name="Stankova E."/>
            <person name="Vrbovska V."/>
            <person name="Kristofova L."/>
            <person name="Svec P."/>
            <person name="Busse H.-J."/>
        </authorList>
    </citation>
    <scope>NUCLEOTIDE SEQUENCE [LARGE SCALE GENOMIC DNA]</scope>
    <source>
        <strain evidence="2 3">CCM 8852</strain>
    </source>
</reference>
<keyword evidence="3" id="KW-1185">Reference proteome</keyword>
<dbReference type="EMBL" id="QYCN01000013">
    <property type="protein sequence ID" value="RIY10278.1"/>
    <property type="molecule type" value="Genomic_DNA"/>
</dbReference>
<evidence type="ECO:0000313" key="2">
    <source>
        <dbReference type="EMBL" id="RIY10278.1"/>
    </source>
</evidence>
<dbReference type="SUPFAM" id="SSF56601">
    <property type="entry name" value="beta-lactamase/transpeptidase-like"/>
    <property type="match status" value="1"/>
</dbReference>
<dbReference type="GO" id="GO:0008800">
    <property type="term" value="F:beta-lactamase activity"/>
    <property type="evidence" value="ECO:0007669"/>
    <property type="project" value="InterPro"/>
</dbReference>
<dbReference type="Gene3D" id="3.40.710.10">
    <property type="entry name" value="DD-peptidase/beta-lactamase superfamily"/>
    <property type="match status" value="1"/>
</dbReference>
<organism evidence="2 3">
    <name type="scientific">Hymenobacter rubripertinctus</name>
    <dbReference type="NCBI Taxonomy" id="2029981"/>
    <lineage>
        <taxon>Bacteria</taxon>
        <taxon>Pseudomonadati</taxon>
        <taxon>Bacteroidota</taxon>
        <taxon>Cytophagia</taxon>
        <taxon>Cytophagales</taxon>
        <taxon>Hymenobacteraceae</taxon>
        <taxon>Hymenobacter</taxon>
    </lineage>
</organism>
<dbReference type="GO" id="GO:0030655">
    <property type="term" value="P:beta-lactam antibiotic catabolic process"/>
    <property type="evidence" value="ECO:0007669"/>
    <property type="project" value="InterPro"/>
</dbReference>
<protein>
    <recommendedName>
        <fullName evidence="1">Beta-lactamase class A catalytic domain-containing protein</fullName>
    </recommendedName>
</protein>